<dbReference type="InterPro" id="IPR002104">
    <property type="entry name" value="Integrase_catalytic"/>
</dbReference>
<dbReference type="InterPro" id="IPR050090">
    <property type="entry name" value="Tyrosine_recombinase_XerCD"/>
</dbReference>
<gene>
    <name evidence="3" type="ORF">HF992_09670</name>
</gene>
<reference evidence="3 4" key="1">
    <citation type="submission" date="2020-04" db="EMBL/GenBank/DDBJ databases">
        <title>MicrobeNet Type strains.</title>
        <authorList>
            <person name="Nicholson A.C."/>
        </authorList>
    </citation>
    <scope>NUCLEOTIDE SEQUENCE [LARGE SCALE GENOMIC DNA]</scope>
    <source>
        <strain evidence="3 4">CCUG 69612</strain>
    </source>
</reference>
<dbReference type="PANTHER" id="PTHR30349">
    <property type="entry name" value="PHAGE INTEGRASE-RELATED"/>
    <property type="match status" value="1"/>
</dbReference>
<dbReference type="PROSITE" id="PS51898">
    <property type="entry name" value="TYR_RECOMBINASE"/>
    <property type="match status" value="1"/>
</dbReference>
<dbReference type="Gene3D" id="1.10.443.10">
    <property type="entry name" value="Intergrase catalytic core"/>
    <property type="match status" value="1"/>
</dbReference>
<evidence type="ECO:0000313" key="3">
    <source>
        <dbReference type="EMBL" id="NKZ21093.1"/>
    </source>
</evidence>
<name>A0A7X6S1C0_9STRE</name>
<dbReference type="InterPro" id="IPR013762">
    <property type="entry name" value="Integrase-like_cat_sf"/>
</dbReference>
<dbReference type="GO" id="GO:0003677">
    <property type="term" value="F:DNA binding"/>
    <property type="evidence" value="ECO:0007669"/>
    <property type="project" value="InterPro"/>
</dbReference>
<protein>
    <submittedName>
        <fullName evidence="3">Site-specific integrase</fullName>
    </submittedName>
</protein>
<dbReference type="EMBL" id="JAAXPR010000022">
    <property type="protein sequence ID" value="NKZ21093.1"/>
    <property type="molecule type" value="Genomic_DNA"/>
</dbReference>
<proteinExistence type="predicted"/>
<dbReference type="Pfam" id="PF00589">
    <property type="entry name" value="Phage_integrase"/>
    <property type="match status" value="1"/>
</dbReference>
<dbReference type="RefSeq" id="WP_168549830.1">
    <property type="nucleotide sequence ID" value="NZ_JAAXPR010000022.1"/>
</dbReference>
<dbReference type="PANTHER" id="PTHR30349:SF64">
    <property type="entry name" value="PROPHAGE INTEGRASE INTD-RELATED"/>
    <property type="match status" value="1"/>
</dbReference>
<dbReference type="Proteomes" id="UP000522720">
    <property type="component" value="Unassembled WGS sequence"/>
</dbReference>
<dbReference type="CDD" id="cd01189">
    <property type="entry name" value="INT_ICEBs1_C_like"/>
    <property type="match status" value="1"/>
</dbReference>
<dbReference type="GO" id="GO:0006310">
    <property type="term" value="P:DNA recombination"/>
    <property type="evidence" value="ECO:0007669"/>
    <property type="project" value="UniProtKB-KW"/>
</dbReference>
<organism evidence="3 4">
    <name type="scientific">Streptococcus ovuberis</name>
    <dbReference type="NCBI Taxonomy" id="1936207"/>
    <lineage>
        <taxon>Bacteria</taxon>
        <taxon>Bacillati</taxon>
        <taxon>Bacillota</taxon>
        <taxon>Bacilli</taxon>
        <taxon>Lactobacillales</taxon>
        <taxon>Streptococcaceae</taxon>
        <taxon>Streptococcus</taxon>
    </lineage>
</organism>
<dbReference type="AlphaFoldDB" id="A0A7X6S1C0"/>
<comment type="caution">
    <text evidence="3">The sequence shown here is derived from an EMBL/GenBank/DDBJ whole genome shotgun (WGS) entry which is preliminary data.</text>
</comment>
<feature type="domain" description="Tyr recombinase" evidence="2">
    <location>
        <begin position="1"/>
        <end position="198"/>
    </location>
</feature>
<evidence type="ECO:0000313" key="4">
    <source>
        <dbReference type="Proteomes" id="UP000522720"/>
    </source>
</evidence>
<accession>A0A7X6S1C0</accession>
<evidence type="ECO:0000259" key="2">
    <source>
        <dbReference type="PROSITE" id="PS51898"/>
    </source>
</evidence>
<dbReference type="InterPro" id="IPR011010">
    <property type="entry name" value="DNA_brk_join_enz"/>
</dbReference>
<keyword evidence="4" id="KW-1185">Reference proteome</keyword>
<dbReference type="Pfam" id="PF21205">
    <property type="entry name" value="Rep3_C"/>
    <property type="match status" value="1"/>
</dbReference>
<keyword evidence="1" id="KW-0233">DNA recombination</keyword>
<evidence type="ECO:0000256" key="1">
    <source>
        <dbReference type="ARBA" id="ARBA00023172"/>
    </source>
</evidence>
<dbReference type="SUPFAM" id="SSF56349">
    <property type="entry name" value="DNA breaking-rejoining enzymes"/>
    <property type="match status" value="1"/>
</dbReference>
<sequence length="296" mass="34478">MEDRNNFIGIVLLFTGLRIGEASFTSDDVNFETQILDVNKSLQTHDLKVDDFYFDSTKTANSERKILLPKIACEAIKRAIKRNNEFDLYAKENPSPNFRYSPCIFRTEYGSSIRSSSFREVLKRVEEKLLECCEEQFGFKWTKHVTPHSFRHMHITYLQRGDVPVPLKEIMARVGHSRAEITLGYTHQTIVSQEQSLKALDEFAQKCNIDFSTHQFFTSKHSKMASEMIETSKAEKIVLTVQEFREKLHLSNSYQPRHISANILPKIKKELTKVYPNFKLLTIKKHGKILAYEMSW</sequence>
<dbReference type="GO" id="GO:0015074">
    <property type="term" value="P:DNA integration"/>
    <property type="evidence" value="ECO:0007669"/>
    <property type="project" value="InterPro"/>
</dbReference>